<evidence type="ECO:0000313" key="10">
    <source>
        <dbReference type="EMBL" id="CBW25310.1"/>
    </source>
</evidence>
<proteinExistence type="predicted"/>
<dbReference type="PATRIC" id="fig|862908.3.peg.375"/>
<protein>
    <submittedName>
        <fullName evidence="10">Transferase membrane protein</fullName>
    </submittedName>
</protein>
<keyword evidence="6" id="KW-0256">Endoplasmic reticulum</keyword>
<dbReference type="InterPro" id="IPR005599">
    <property type="entry name" value="GPI_mannosylTrfase"/>
</dbReference>
<evidence type="ECO:0000256" key="6">
    <source>
        <dbReference type="ARBA" id="ARBA00022824"/>
    </source>
</evidence>
<evidence type="ECO:0000256" key="2">
    <source>
        <dbReference type="ARBA" id="ARBA00004586"/>
    </source>
</evidence>
<feature type="transmembrane region" description="Helical" evidence="9">
    <location>
        <begin position="169"/>
        <end position="198"/>
    </location>
</feature>
<dbReference type="GO" id="GO:0012505">
    <property type="term" value="C:endomembrane system"/>
    <property type="evidence" value="ECO:0007669"/>
    <property type="project" value="UniProtKB-SubCell"/>
</dbReference>
<keyword evidence="3" id="KW-0328">Glycosyltransferase</keyword>
<dbReference type="GO" id="GO:0000030">
    <property type="term" value="F:mannosyltransferase activity"/>
    <property type="evidence" value="ECO:0007669"/>
    <property type="project" value="TreeGrafter"/>
</dbReference>
<evidence type="ECO:0000256" key="1">
    <source>
        <dbReference type="ARBA" id="ARBA00004127"/>
    </source>
</evidence>
<evidence type="ECO:0000256" key="8">
    <source>
        <dbReference type="ARBA" id="ARBA00023136"/>
    </source>
</evidence>
<reference evidence="11" key="1">
    <citation type="journal article" date="2013" name="ISME J.">
        <title>A small predatory core genome in the divergent marine Bacteriovorax marinus SJ and the terrestrial Bdellovibrio bacteriovorus.</title>
        <authorList>
            <person name="Crossman L.C."/>
            <person name="Chen H."/>
            <person name="Cerdeno-Tarraga A.M."/>
            <person name="Brooks K."/>
            <person name="Quail M.A."/>
            <person name="Pineiro S.A."/>
            <person name="Hobley L."/>
            <person name="Sockett R.E."/>
            <person name="Bentley S.D."/>
            <person name="Parkhill J."/>
            <person name="Williams H.N."/>
            <person name="Stine O.C."/>
        </authorList>
    </citation>
    <scope>NUCLEOTIDE SEQUENCE [LARGE SCALE GENOMIC DNA]</scope>
    <source>
        <strain evidence="11">ATCC BAA-682 / DSM 15412 / SJ</strain>
    </source>
</reference>
<feature type="transmembrane region" description="Helical" evidence="9">
    <location>
        <begin position="12"/>
        <end position="31"/>
    </location>
</feature>
<keyword evidence="8 9" id="KW-0472">Membrane</keyword>
<dbReference type="eggNOG" id="COG1807">
    <property type="taxonomic scope" value="Bacteria"/>
</dbReference>
<dbReference type="Pfam" id="PF03901">
    <property type="entry name" value="Glyco_transf_22"/>
    <property type="match status" value="1"/>
</dbReference>
<evidence type="ECO:0000313" key="11">
    <source>
        <dbReference type="Proteomes" id="UP000008963"/>
    </source>
</evidence>
<keyword evidence="7 9" id="KW-1133">Transmembrane helix</keyword>
<dbReference type="KEGG" id="bmx:BMS_0392"/>
<comment type="subcellular location">
    <subcellularLocation>
        <location evidence="1">Endomembrane system</location>
        <topology evidence="1">Multi-pass membrane protein</topology>
    </subcellularLocation>
    <subcellularLocation>
        <location evidence="2">Endoplasmic reticulum membrane</location>
    </subcellularLocation>
</comment>
<evidence type="ECO:0000256" key="7">
    <source>
        <dbReference type="ARBA" id="ARBA00022989"/>
    </source>
</evidence>
<evidence type="ECO:0000256" key="4">
    <source>
        <dbReference type="ARBA" id="ARBA00022679"/>
    </source>
</evidence>
<feature type="transmembrane region" description="Helical" evidence="9">
    <location>
        <begin position="348"/>
        <end position="369"/>
    </location>
</feature>
<dbReference type="CAZy" id="GT22">
    <property type="family name" value="Glycosyltransferase Family 22"/>
</dbReference>
<feature type="transmembrane region" description="Helical" evidence="9">
    <location>
        <begin position="120"/>
        <end position="139"/>
    </location>
</feature>
<dbReference type="RefSeq" id="WP_014243098.1">
    <property type="nucleotide sequence ID" value="NC_016620.1"/>
</dbReference>
<dbReference type="STRING" id="862908.BMS_0392"/>
<feature type="transmembrane region" description="Helical" evidence="9">
    <location>
        <begin position="318"/>
        <end position="336"/>
    </location>
</feature>
<organism evidence="10 11">
    <name type="scientific">Halobacteriovorax marinus (strain ATCC BAA-682 / DSM 15412 / SJ)</name>
    <name type="common">Bacteriovorax marinus</name>
    <dbReference type="NCBI Taxonomy" id="862908"/>
    <lineage>
        <taxon>Bacteria</taxon>
        <taxon>Pseudomonadati</taxon>
        <taxon>Bdellovibrionota</taxon>
        <taxon>Bacteriovoracia</taxon>
        <taxon>Bacteriovoracales</taxon>
        <taxon>Halobacteriovoraceae</taxon>
        <taxon>Halobacteriovorax</taxon>
    </lineage>
</organism>
<dbReference type="OrthoDB" id="5294730at2"/>
<feature type="transmembrane region" description="Helical" evidence="9">
    <location>
        <begin position="87"/>
        <end position="108"/>
    </location>
</feature>
<name>E1X3X0_HALMS</name>
<evidence type="ECO:0000256" key="3">
    <source>
        <dbReference type="ARBA" id="ARBA00022676"/>
    </source>
</evidence>
<feature type="transmembrane region" description="Helical" evidence="9">
    <location>
        <begin position="210"/>
        <end position="233"/>
    </location>
</feature>
<evidence type="ECO:0000256" key="5">
    <source>
        <dbReference type="ARBA" id="ARBA00022692"/>
    </source>
</evidence>
<gene>
    <name evidence="10" type="ordered locus">BMS_0392</name>
</gene>
<dbReference type="PANTHER" id="PTHR22760">
    <property type="entry name" value="GLYCOSYLTRANSFERASE"/>
    <property type="match status" value="1"/>
</dbReference>
<evidence type="ECO:0000256" key="9">
    <source>
        <dbReference type="SAM" id="Phobius"/>
    </source>
</evidence>
<accession>E1X3X0</accession>
<keyword evidence="11" id="KW-1185">Reference proteome</keyword>
<feature type="transmembrane region" description="Helical" evidence="9">
    <location>
        <begin position="272"/>
        <end position="289"/>
    </location>
</feature>
<keyword evidence="4 10" id="KW-0808">Transferase</keyword>
<dbReference type="EMBL" id="FQ312005">
    <property type="protein sequence ID" value="CBW25310.1"/>
    <property type="molecule type" value="Genomic_DNA"/>
</dbReference>
<feature type="transmembrane region" description="Helical" evidence="9">
    <location>
        <begin position="146"/>
        <end position="163"/>
    </location>
</feature>
<keyword evidence="5 9" id="KW-0812">Transmembrane</keyword>
<dbReference type="HOGENOM" id="CLU_043638_0_0_7"/>
<dbReference type="AlphaFoldDB" id="E1X3X0"/>
<sequence>MKNLNNYKSILYISLLFHVLAAVFSTGFQHFDEHFQIYEFLNFKLGNIPSSNLPWEFREQIRPWFQVFIYFLIYKPLSIFGVESPFVFAFIFRLFTSLFGLFALTRVWPLIKIWIKGERYQLLTWAMLNLTWFVPYIQVRTNSESFGISFFLWGMSVFLLAAVERKNLVYAGLFSGLLFGFSYLSRSQMAFMVAFLWFWGMFINKSGAKLLISSAITILVAIGLGVLFDYWGYGNLTFSTWHYFRTNFLEGIMSSVKQYPWWWYFRLALNRGIHPVSLPLIIVTVWGWWKLRKHPLTWATLPLFIFHCYVGHKELRYIFPIIILTPIFCGLFISTYRDKIEELYKKKWLRGIWKFCVYVNFLFLIIATFRAANPSVDFYKFVWKSEIKTLNVHGENPFTMLGLPLEFYKKKDLVINEVKSFPAEGEHYLFFNKGRFVKEMEKHTRCELIYLTYPKWVLKFNIGNWISRSRVWSIYKCL</sequence>
<dbReference type="Proteomes" id="UP000008963">
    <property type="component" value="Chromosome"/>
</dbReference>